<dbReference type="Pfam" id="PF00250">
    <property type="entry name" value="Forkhead"/>
    <property type="match status" value="1"/>
</dbReference>
<dbReference type="EMBL" id="CAJNOQ010000084">
    <property type="protein sequence ID" value="CAF0753535.1"/>
    <property type="molecule type" value="Genomic_DNA"/>
</dbReference>
<dbReference type="AlphaFoldDB" id="A0A813PMZ4"/>
<dbReference type="PANTHER" id="PTHR11829">
    <property type="entry name" value="FORKHEAD BOX PROTEIN"/>
    <property type="match status" value="1"/>
</dbReference>
<dbReference type="PRINTS" id="PR00053">
    <property type="entry name" value="FORKHEAD"/>
</dbReference>
<feature type="domain" description="Fork-head" evidence="5">
    <location>
        <begin position="69"/>
        <end position="157"/>
    </location>
</feature>
<evidence type="ECO:0000313" key="7">
    <source>
        <dbReference type="EMBL" id="CAF3533537.1"/>
    </source>
</evidence>
<keyword evidence="1 3" id="KW-0238">DNA-binding</keyword>
<feature type="compositionally biased region" description="Polar residues" evidence="4">
    <location>
        <begin position="191"/>
        <end position="206"/>
    </location>
</feature>
<dbReference type="SUPFAM" id="SSF46785">
    <property type="entry name" value="Winged helix' DNA-binding domain"/>
    <property type="match status" value="1"/>
</dbReference>
<dbReference type="InterPro" id="IPR036390">
    <property type="entry name" value="WH_DNA-bd_sf"/>
</dbReference>
<dbReference type="EMBL" id="CAJOBC010000084">
    <property type="protein sequence ID" value="CAF3533537.1"/>
    <property type="molecule type" value="Genomic_DNA"/>
</dbReference>
<dbReference type="Proteomes" id="UP000663829">
    <property type="component" value="Unassembled WGS sequence"/>
</dbReference>
<feature type="compositionally biased region" description="Basic residues" evidence="4">
    <location>
        <begin position="152"/>
        <end position="161"/>
    </location>
</feature>
<accession>A0A813PMZ4</accession>
<gene>
    <name evidence="6" type="ORF">GPM918_LOCUS978</name>
    <name evidence="7" type="ORF">SRO942_LOCUS978</name>
</gene>
<dbReference type="InterPro" id="IPR036388">
    <property type="entry name" value="WH-like_DNA-bd_sf"/>
</dbReference>
<dbReference type="GO" id="GO:0000981">
    <property type="term" value="F:DNA-binding transcription factor activity, RNA polymerase II-specific"/>
    <property type="evidence" value="ECO:0007669"/>
    <property type="project" value="TreeGrafter"/>
</dbReference>
<dbReference type="Proteomes" id="UP000681722">
    <property type="component" value="Unassembled WGS sequence"/>
</dbReference>
<dbReference type="PROSITE" id="PS00658">
    <property type="entry name" value="FORK_HEAD_2"/>
    <property type="match status" value="1"/>
</dbReference>
<proteinExistence type="predicted"/>
<dbReference type="InterPro" id="IPR047514">
    <property type="entry name" value="FH_FOXL1"/>
</dbReference>
<evidence type="ECO:0000313" key="8">
    <source>
        <dbReference type="Proteomes" id="UP000663829"/>
    </source>
</evidence>
<feature type="compositionally biased region" description="Low complexity" evidence="4">
    <location>
        <begin position="168"/>
        <end position="182"/>
    </location>
</feature>
<feature type="compositionally biased region" description="Basic and acidic residues" evidence="4">
    <location>
        <begin position="134"/>
        <end position="145"/>
    </location>
</feature>
<evidence type="ECO:0000256" key="4">
    <source>
        <dbReference type="SAM" id="MobiDB-lite"/>
    </source>
</evidence>
<comment type="caution">
    <text evidence="6">The sequence shown here is derived from an EMBL/GenBank/DDBJ whole genome shotgun (WGS) entry which is preliminary data.</text>
</comment>
<evidence type="ECO:0000259" key="5">
    <source>
        <dbReference type="PROSITE" id="PS50039"/>
    </source>
</evidence>
<dbReference type="InterPro" id="IPR050211">
    <property type="entry name" value="FOX_domain-containing"/>
</dbReference>
<comment type="subcellular location">
    <subcellularLocation>
        <location evidence="3">Nucleus</location>
    </subcellularLocation>
</comment>
<evidence type="ECO:0000256" key="1">
    <source>
        <dbReference type="ARBA" id="ARBA00023125"/>
    </source>
</evidence>
<keyword evidence="2 3" id="KW-0539">Nucleus</keyword>
<dbReference type="InterPro" id="IPR018122">
    <property type="entry name" value="TF_fork_head_CS_1"/>
</dbReference>
<dbReference type="InterPro" id="IPR001766">
    <property type="entry name" value="Fork_head_dom"/>
</dbReference>
<dbReference type="GO" id="GO:0009653">
    <property type="term" value="P:anatomical structure morphogenesis"/>
    <property type="evidence" value="ECO:0007669"/>
    <property type="project" value="TreeGrafter"/>
</dbReference>
<dbReference type="FunFam" id="1.10.10.10:FF:001472">
    <property type="entry name" value="Forkhead domain protein 1"/>
    <property type="match status" value="1"/>
</dbReference>
<evidence type="ECO:0000256" key="3">
    <source>
        <dbReference type="PROSITE-ProRule" id="PRU00089"/>
    </source>
</evidence>
<dbReference type="OrthoDB" id="5954824at2759"/>
<feature type="region of interest" description="Disordered" evidence="4">
    <location>
        <begin position="134"/>
        <end position="221"/>
    </location>
</feature>
<organism evidence="6 8">
    <name type="scientific">Didymodactylos carnosus</name>
    <dbReference type="NCBI Taxonomy" id="1234261"/>
    <lineage>
        <taxon>Eukaryota</taxon>
        <taxon>Metazoa</taxon>
        <taxon>Spiralia</taxon>
        <taxon>Gnathifera</taxon>
        <taxon>Rotifera</taxon>
        <taxon>Eurotatoria</taxon>
        <taxon>Bdelloidea</taxon>
        <taxon>Philodinida</taxon>
        <taxon>Philodinidae</taxon>
        <taxon>Didymodactylos</taxon>
    </lineage>
</organism>
<dbReference type="PROSITE" id="PS50039">
    <property type="entry name" value="FORK_HEAD_3"/>
    <property type="match status" value="1"/>
</dbReference>
<dbReference type="Gene3D" id="1.10.10.10">
    <property type="entry name" value="Winged helix-like DNA-binding domain superfamily/Winged helix DNA-binding domain"/>
    <property type="match status" value="1"/>
</dbReference>
<dbReference type="CDD" id="cd20027">
    <property type="entry name" value="FH_FOXL1"/>
    <property type="match status" value="1"/>
</dbReference>
<dbReference type="GO" id="GO:0005634">
    <property type="term" value="C:nucleus"/>
    <property type="evidence" value="ECO:0007669"/>
    <property type="project" value="UniProtKB-SubCell"/>
</dbReference>
<dbReference type="PROSITE" id="PS00657">
    <property type="entry name" value="FORK_HEAD_1"/>
    <property type="match status" value="1"/>
</dbReference>
<dbReference type="PANTHER" id="PTHR11829:SF388">
    <property type="entry name" value="FORK HEAD DOMAIN-CONTAINING PROTEIN L1-RELATED"/>
    <property type="match status" value="1"/>
</dbReference>
<name>A0A813PMZ4_9BILA</name>
<dbReference type="SMART" id="SM00339">
    <property type="entry name" value="FH"/>
    <property type="match status" value="1"/>
</dbReference>
<keyword evidence="8" id="KW-1185">Reference proteome</keyword>
<dbReference type="InterPro" id="IPR030456">
    <property type="entry name" value="TF_fork_head_CS_2"/>
</dbReference>
<feature type="DNA-binding region" description="Fork-head" evidence="3">
    <location>
        <begin position="69"/>
        <end position="157"/>
    </location>
</feature>
<dbReference type="GO" id="GO:0000978">
    <property type="term" value="F:RNA polymerase II cis-regulatory region sequence-specific DNA binding"/>
    <property type="evidence" value="ECO:0007669"/>
    <property type="project" value="TreeGrafter"/>
</dbReference>
<evidence type="ECO:0000313" key="6">
    <source>
        <dbReference type="EMBL" id="CAF0753535.1"/>
    </source>
</evidence>
<sequence length="419" mass="46914">MKIFSGKRSLVKIVIMAHLYVNHLAATAAFSSPFYSSIYGRDPPTSAESYALMSSYLRLSSEKKEQHQKPPYSYIALIAMAIKNAPDHKITLNGIYSFIMERFPYYHENKQGWQNSIRHNLSLNDCFIKVPREKGKPGKDDRCDEMFENGNYRRRKRRPKQAIHSQISSLSNSTVESSTSTPSGGGGGGTNNYLLRQSTDSDSNSSLKEEEDSPTPSTSTIFQNSYEQFNRNDNYSYLKIDQPSLNDYYIQKSNLKQLDTTKTGDSDLKSKCLKRTRSNSSNDTVIKKQKKTSKFSIETLIGKDDAIIQKNSTINNHYMTKIPKALENIPIPPVDKSSSSSSSPLSISPPYSISRNFPYGLSSLRSSTMACRYNPYTAVMAAATGNYSILNGLALTSPTLYNAITTVNDTLYDSNYAKL</sequence>
<reference evidence="6" key="1">
    <citation type="submission" date="2021-02" db="EMBL/GenBank/DDBJ databases">
        <authorList>
            <person name="Nowell W R."/>
        </authorList>
    </citation>
    <scope>NUCLEOTIDE SEQUENCE</scope>
</reference>
<protein>
    <recommendedName>
        <fullName evidence="5">Fork-head domain-containing protein</fullName>
    </recommendedName>
</protein>
<dbReference type="GO" id="GO:0030154">
    <property type="term" value="P:cell differentiation"/>
    <property type="evidence" value="ECO:0007669"/>
    <property type="project" value="TreeGrafter"/>
</dbReference>
<evidence type="ECO:0000256" key="2">
    <source>
        <dbReference type="ARBA" id="ARBA00023242"/>
    </source>
</evidence>